<dbReference type="AlphaFoldDB" id="A0AAE3SZA6"/>
<dbReference type="SUPFAM" id="SSF55811">
    <property type="entry name" value="Nudix"/>
    <property type="match status" value="1"/>
</dbReference>
<dbReference type="PANTHER" id="PTHR43046">
    <property type="entry name" value="GDP-MANNOSE MANNOSYL HYDROLASE"/>
    <property type="match status" value="1"/>
</dbReference>
<feature type="domain" description="Nudix hydrolase" evidence="4">
    <location>
        <begin position="12"/>
        <end position="155"/>
    </location>
</feature>
<keyword evidence="6" id="KW-1185">Reference proteome</keyword>
<dbReference type="Pfam" id="PF00293">
    <property type="entry name" value="NUDIX"/>
    <property type="match status" value="1"/>
</dbReference>
<gene>
    <name evidence="5" type="ORF">PGB34_01725</name>
</gene>
<keyword evidence="2 3" id="KW-0378">Hydrolase</keyword>
<sequence>MQAQEALPGDGIIGKACACLVDARGRLLVFDHPGDGGLQLPKGTIEPGETPEEAARRELLEESGLAFDGPLQDLGTLLRDCAAGEESNRHAHAQLWHLFLMRWQGDALPEHFAHTAHGSPEEDGLVFAFRWLAAGDALDGFALPYRQAIARVRATLLA</sequence>
<dbReference type="PROSITE" id="PS51462">
    <property type="entry name" value="NUDIX"/>
    <property type="match status" value="1"/>
</dbReference>
<accession>A0AAE3SZA6</accession>
<comment type="similarity">
    <text evidence="3">Belongs to the Nudix hydrolase family.</text>
</comment>
<evidence type="ECO:0000313" key="6">
    <source>
        <dbReference type="Proteomes" id="UP001212602"/>
    </source>
</evidence>
<comment type="cofactor">
    <cofactor evidence="1">
        <name>Mg(2+)</name>
        <dbReference type="ChEBI" id="CHEBI:18420"/>
    </cofactor>
</comment>
<proteinExistence type="inferred from homology"/>
<evidence type="ECO:0000259" key="4">
    <source>
        <dbReference type="PROSITE" id="PS51462"/>
    </source>
</evidence>
<dbReference type="EMBL" id="JAQIPB010000001">
    <property type="protein sequence ID" value="MDA7415072.1"/>
    <property type="molecule type" value="Genomic_DNA"/>
</dbReference>
<dbReference type="InterPro" id="IPR000086">
    <property type="entry name" value="NUDIX_hydrolase_dom"/>
</dbReference>
<evidence type="ECO:0000256" key="2">
    <source>
        <dbReference type="ARBA" id="ARBA00022801"/>
    </source>
</evidence>
<dbReference type="PRINTS" id="PR00502">
    <property type="entry name" value="NUDIXFAMILY"/>
</dbReference>
<organism evidence="5 6">
    <name type="scientific">Xenophilus arseniciresistens</name>
    <dbReference type="NCBI Taxonomy" id="1283306"/>
    <lineage>
        <taxon>Bacteria</taxon>
        <taxon>Pseudomonadati</taxon>
        <taxon>Pseudomonadota</taxon>
        <taxon>Betaproteobacteria</taxon>
        <taxon>Burkholderiales</taxon>
        <taxon>Comamonadaceae</taxon>
        <taxon>Xenophilus</taxon>
    </lineage>
</organism>
<dbReference type="RefSeq" id="WP_271426887.1">
    <property type="nucleotide sequence ID" value="NZ_JAQIPB010000001.1"/>
</dbReference>
<dbReference type="InterPro" id="IPR020084">
    <property type="entry name" value="NUDIX_hydrolase_CS"/>
</dbReference>
<evidence type="ECO:0000256" key="1">
    <source>
        <dbReference type="ARBA" id="ARBA00001946"/>
    </source>
</evidence>
<comment type="caution">
    <text evidence="5">The sequence shown here is derived from an EMBL/GenBank/DDBJ whole genome shotgun (WGS) entry which is preliminary data.</text>
</comment>
<dbReference type="PANTHER" id="PTHR43046:SF14">
    <property type="entry name" value="MUTT_NUDIX FAMILY PROTEIN"/>
    <property type="match status" value="1"/>
</dbReference>
<dbReference type="InterPro" id="IPR015797">
    <property type="entry name" value="NUDIX_hydrolase-like_dom_sf"/>
</dbReference>
<protein>
    <submittedName>
        <fullName evidence="5">NUDIX domain-containing protein</fullName>
    </submittedName>
</protein>
<reference evidence="5" key="1">
    <citation type="submission" date="2023-01" db="EMBL/GenBank/DDBJ databases">
        <title>Xenophilus mangrovi sp. nov., isolated from soil of Mangrove nature reserve.</title>
        <authorList>
            <person name="Xu S."/>
            <person name="Liu Z."/>
            <person name="Xu Y."/>
        </authorList>
    </citation>
    <scope>NUCLEOTIDE SEQUENCE</scope>
    <source>
        <strain evidence="5">YW8</strain>
    </source>
</reference>
<evidence type="ECO:0000256" key="3">
    <source>
        <dbReference type="RuleBase" id="RU003476"/>
    </source>
</evidence>
<evidence type="ECO:0000313" key="5">
    <source>
        <dbReference type="EMBL" id="MDA7415072.1"/>
    </source>
</evidence>
<dbReference type="GO" id="GO:0016787">
    <property type="term" value="F:hydrolase activity"/>
    <property type="evidence" value="ECO:0007669"/>
    <property type="project" value="UniProtKB-KW"/>
</dbReference>
<dbReference type="Gene3D" id="3.90.79.10">
    <property type="entry name" value="Nucleoside Triphosphate Pyrophosphohydrolase"/>
    <property type="match status" value="1"/>
</dbReference>
<dbReference type="InterPro" id="IPR020476">
    <property type="entry name" value="Nudix_hydrolase"/>
</dbReference>
<dbReference type="PROSITE" id="PS00893">
    <property type="entry name" value="NUDIX_BOX"/>
    <property type="match status" value="1"/>
</dbReference>
<dbReference type="Proteomes" id="UP001212602">
    <property type="component" value="Unassembled WGS sequence"/>
</dbReference>
<name>A0AAE3SZA6_9BURK</name>